<evidence type="ECO:0000313" key="8">
    <source>
        <dbReference type="Proteomes" id="UP000576821"/>
    </source>
</evidence>
<dbReference type="SUPFAM" id="SSF51735">
    <property type="entry name" value="NAD(P)-binding Rossmann-fold domains"/>
    <property type="match status" value="1"/>
</dbReference>
<dbReference type="AlphaFoldDB" id="A0A846MHU6"/>
<evidence type="ECO:0000256" key="3">
    <source>
        <dbReference type="ARBA" id="ARBA00022833"/>
    </source>
</evidence>
<keyword evidence="4 7" id="KW-0560">Oxidoreductase</keyword>
<dbReference type="EMBL" id="JAASQR010000004">
    <property type="protein sequence ID" value="NIJ17876.1"/>
    <property type="molecule type" value="Genomic_DNA"/>
</dbReference>
<dbReference type="FunFam" id="3.40.50.720:FF:000022">
    <property type="entry name" value="Cinnamyl alcohol dehydrogenase"/>
    <property type="match status" value="1"/>
</dbReference>
<keyword evidence="8" id="KW-1185">Reference proteome</keyword>
<dbReference type="SMART" id="SM00829">
    <property type="entry name" value="PKS_ER"/>
    <property type="match status" value="1"/>
</dbReference>
<dbReference type="InterPro" id="IPR013149">
    <property type="entry name" value="ADH-like_C"/>
</dbReference>
<name>A0A846MHU6_9SPHN</name>
<evidence type="ECO:0000256" key="4">
    <source>
        <dbReference type="ARBA" id="ARBA00023002"/>
    </source>
</evidence>
<dbReference type="InterPro" id="IPR013154">
    <property type="entry name" value="ADH-like_N"/>
</dbReference>
<evidence type="ECO:0000259" key="6">
    <source>
        <dbReference type="SMART" id="SM00829"/>
    </source>
</evidence>
<organism evidence="7 8">
    <name type="scientific">Sphingobium vermicomposti</name>
    <dbReference type="NCBI Taxonomy" id="529005"/>
    <lineage>
        <taxon>Bacteria</taxon>
        <taxon>Pseudomonadati</taxon>
        <taxon>Pseudomonadota</taxon>
        <taxon>Alphaproteobacteria</taxon>
        <taxon>Sphingomonadales</taxon>
        <taxon>Sphingomonadaceae</taxon>
        <taxon>Sphingobium</taxon>
    </lineage>
</organism>
<dbReference type="Gene3D" id="3.90.180.10">
    <property type="entry name" value="Medium-chain alcohol dehydrogenases, catalytic domain"/>
    <property type="match status" value="1"/>
</dbReference>
<reference evidence="7 8" key="1">
    <citation type="submission" date="2020-03" db="EMBL/GenBank/DDBJ databases">
        <title>Genomic Encyclopedia of Type Strains, Phase IV (KMG-IV): sequencing the most valuable type-strain genomes for metagenomic binning, comparative biology and taxonomic classification.</title>
        <authorList>
            <person name="Goeker M."/>
        </authorList>
    </citation>
    <scope>NUCLEOTIDE SEQUENCE [LARGE SCALE GENOMIC DNA]</scope>
    <source>
        <strain evidence="7 8">DSM 21299</strain>
    </source>
</reference>
<evidence type="ECO:0000256" key="2">
    <source>
        <dbReference type="ARBA" id="ARBA00022723"/>
    </source>
</evidence>
<dbReference type="InterPro" id="IPR047109">
    <property type="entry name" value="CAD-like"/>
</dbReference>
<comment type="cofactor">
    <cofactor evidence="1 5">
        <name>Zn(2+)</name>
        <dbReference type="ChEBI" id="CHEBI:29105"/>
    </cofactor>
</comment>
<evidence type="ECO:0000313" key="7">
    <source>
        <dbReference type="EMBL" id="NIJ17876.1"/>
    </source>
</evidence>
<feature type="domain" description="Enoyl reductase (ER)" evidence="6">
    <location>
        <begin position="9"/>
        <end position="341"/>
    </location>
</feature>
<dbReference type="EC" id="1.-.-.-" evidence="7"/>
<keyword evidence="3 5" id="KW-0862">Zinc</keyword>
<dbReference type="InterPro" id="IPR011032">
    <property type="entry name" value="GroES-like_sf"/>
</dbReference>
<evidence type="ECO:0000256" key="1">
    <source>
        <dbReference type="ARBA" id="ARBA00001947"/>
    </source>
</evidence>
<dbReference type="Proteomes" id="UP000576821">
    <property type="component" value="Unassembled WGS sequence"/>
</dbReference>
<dbReference type="InterPro" id="IPR002328">
    <property type="entry name" value="ADH_Zn_CS"/>
</dbReference>
<dbReference type="Pfam" id="PF00107">
    <property type="entry name" value="ADH_zinc_N"/>
    <property type="match status" value="1"/>
</dbReference>
<dbReference type="SUPFAM" id="SSF50129">
    <property type="entry name" value="GroES-like"/>
    <property type="match status" value="1"/>
</dbReference>
<sequence>MTKGYAALASDGDLELFDVPRRDLRPDDVSIDILYCGVCHSDLHEARNDWGFSNYPMVPGHEIVGRVQSVGSGVTSFKPGDLVGVGCYVDSCRECRPCEIGEESYCENWPTATYGSVDRHDGMPTYGGYSKHIVVSDKFVLRVPASLDLKSAGPLLCAGITTYAPLRHWKVGPEHKVAVAGLGGLGHLALKFAKAMGAEVTLFTRSPDKAEEARRLGADHIVISTDEAQMAATANAFDFVIDTIPSAHDLNPYITSLRLDGKLILLGMLEPIDPPLHGGLLMLGRKAVVSSNVGGIRETQDMLDFCAEHGITCDVEMIAMQDINVAFERLRRGDVHYRFVIDMATLGEK</sequence>
<dbReference type="Pfam" id="PF08240">
    <property type="entry name" value="ADH_N"/>
    <property type="match status" value="1"/>
</dbReference>
<dbReference type="GO" id="GO:0008106">
    <property type="term" value="F:alcohol dehydrogenase (NADP+) activity"/>
    <property type="evidence" value="ECO:0007669"/>
    <property type="project" value="UniProtKB-ARBA"/>
</dbReference>
<comment type="caution">
    <text evidence="7">The sequence shown here is derived from an EMBL/GenBank/DDBJ whole genome shotgun (WGS) entry which is preliminary data.</text>
</comment>
<dbReference type="GO" id="GO:0008270">
    <property type="term" value="F:zinc ion binding"/>
    <property type="evidence" value="ECO:0007669"/>
    <property type="project" value="InterPro"/>
</dbReference>
<proteinExistence type="inferred from homology"/>
<accession>A0A846MHU6</accession>
<evidence type="ECO:0000256" key="5">
    <source>
        <dbReference type="RuleBase" id="RU361277"/>
    </source>
</evidence>
<gene>
    <name evidence="7" type="ORF">FHS54_002876</name>
</gene>
<comment type="similarity">
    <text evidence="5">Belongs to the zinc-containing alcohol dehydrogenase family.</text>
</comment>
<dbReference type="Gene3D" id="3.40.50.720">
    <property type="entry name" value="NAD(P)-binding Rossmann-like Domain"/>
    <property type="match status" value="1"/>
</dbReference>
<dbReference type="InterPro" id="IPR036291">
    <property type="entry name" value="NAD(P)-bd_dom_sf"/>
</dbReference>
<dbReference type="PANTHER" id="PTHR42683">
    <property type="entry name" value="ALDEHYDE REDUCTASE"/>
    <property type="match status" value="1"/>
</dbReference>
<keyword evidence="2 5" id="KW-0479">Metal-binding</keyword>
<dbReference type="PROSITE" id="PS00059">
    <property type="entry name" value="ADH_ZINC"/>
    <property type="match status" value="1"/>
</dbReference>
<protein>
    <submittedName>
        <fullName evidence="7">Putative zinc-type alcohol dehydrogenase-like protein</fullName>
        <ecNumber evidence="7">1.-.-.-</ecNumber>
    </submittedName>
</protein>
<dbReference type="InterPro" id="IPR020843">
    <property type="entry name" value="ER"/>
</dbReference>
<dbReference type="CDD" id="cd05283">
    <property type="entry name" value="CAD1"/>
    <property type="match status" value="1"/>
</dbReference>